<dbReference type="FunFam" id="3.40.50.920:FF:000001">
    <property type="entry name" value="Pyruvate dehydrogenase E1 beta subunit"/>
    <property type="match status" value="1"/>
</dbReference>
<dbReference type="OrthoDB" id="417877at2759"/>
<comment type="caution">
    <text evidence="8">The sequence shown here is derived from an EMBL/GenBank/DDBJ whole genome shotgun (WGS) entry which is preliminary data.</text>
</comment>
<keyword evidence="4" id="KW-0274">FAD</keyword>
<dbReference type="InterPro" id="IPR029061">
    <property type="entry name" value="THDP-binding"/>
</dbReference>
<dbReference type="InterPro" id="IPR009014">
    <property type="entry name" value="Transketo_C/PFOR_II"/>
</dbReference>
<dbReference type="GO" id="GO:0006091">
    <property type="term" value="P:generation of precursor metabolites and energy"/>
    <property type="evidence" value="ECO:0007669"/>
    <property type="project" value="UniProtKB-ARBA"/>
</dbReference>
<dbReference type="EMBL" id="NKHU02000238">
    <property type="protein sequence ID" value="RHZ46905.1"/>
    <property type="molecule type" value="Genomic_DNA"/>
</dbReference>
<keyword evidence="9" id="KW-1185">Reference proteome</keyword>
<comment type="catalytic activity">
    <reaction evidence="6">
        <text>N(6)-[(R)-lipoyl]-L-lysyl-[protein] + 3-methyl-2-oxobutanoate + H(+) = N(6)-[(R)-S(8)-2-methylpropanoyldihydrolipoyl]-L-lysyl-[protein] + CO2</text>
        <dbReference type="Rhea" id="RHEA:13457"/>
        <dbReference type="Rhea" id="RHEA-COMP:10474"/>
        <dbReference type="Rhea" id="RHEA-COMP:10497"/>
        <dbReference type="ChEBI" id="CHEBI:11851"/>
        <dbReference type="ChEBI" id="CHEBI:15378"/>
        <dbReference type="ChEBI" id="CHEBI:16526"/>
        <dbReference type="ChEBI" id="CHEBI:83099"/>
        <dbReference type="ChEBI" id="CHEBI:83142"/>
        <dbReference type="EC" id="1.2.4.4"/>
    </reaction>
    <physiologicalReaction direction="left-to-right" evidence="6">
        <dbReference type="Rhea" id="RHEA:13458"/>
    </physiologicalReaction>
</comment>
<dbReference type="Proteomes" id="UP000215305">
    <property type="component" value="Unassembled WGS sequence"/>
</dbReference>
<dbReference type="EC" id="1.2.4.4" evidence="2"/>
<dbReference type="PANTHER" id="PTHR42980">
    <property type="entry name" value="2-OXOISOVALERATE DEHYDROGENASE SUBUNIT BETA-RELATED"/>
    <property type="match status" value="1"/>
</dbReference>
<gene>
    <name evidence="8" type="ORF">CDV56_104580</name>
</gene>
<reference evidence="8" key="1">
    <citation type="submission" date="2018-08" db="EMBL/GenBank/DDBJ databases">
        <title>Draft genome sequence of azole-resistant Aspergillus thermomutatus (Neosartorya pseudofischeri) strain HMR AF 39, isolated from a human nasal aspirate.</title>
        <authorList>
            <person name="Parent-Michaud M."/>
            <person name="Dufresne P.J."/>
            <person name="Fournier E."/>
            <person name="Martineau C."/>
            <person name="Moreira S."/>
            <person name="Perkins V."/>
            <person name="De Repentigny L."/>
            <person name="Dufresne S.F."/>
        </authorList>
    </citation>
    <scope>NUCLEOTIDE SEQUENCE [LARGE SCALE GENOMIC DNA]</scope>
    <source>
        <strain evidence="8">HMR AF 39</strain>
    </source>
</reference>
<dbReference type="SUPFAM" id="SSF52518">
    <property type="entry name" value="Thiamin diphosphate-binding fold (THDP-binding)"/>
    <property type="match status" value="1"/>
</dbReference>
<evidence type="ECO:0000256" key="3">
    <source>
        <dbReference type="ARBA" id="ARBA00022630"/>
    </source>
</evidence>
<dbReference type="Gene3D" id="3.40.50.970">
    <property type="match status" value="1"/>
</dbReference>
<keyword evidence="3" id="KW-0285">Flavoprotein</keyword>
<dbReference type="GeneID" id="38126554"/>
<protein>
    <recommendedName>
        <fullName evidence="2">3-methyl-2-oxobutanoate dehydrogenase (2-methylpropanoyl-transferring)</fullName>
        <ecNumber evidence="2">1.2.4.4</ecNumber>
    </recommendedName>
</protein>
<evidence type="ECO:0000256" key="1">
    <source>
        <dbReference type="ARBA" id="ARBA00001964"/>
    </source>
</evidence>
<keyword evidence="5" id="KW-0560">Oxidoreductase</keyword>
<evidence type="ECO:0000256" key="6">
    <source>
        <dbReference type="ARBA" id="ARBA00051764"/>
    </source>
</evidence>
<dbReference type="FunFam" id="3.50.50.60:FF:000153">
    <property type="entry name" value="Salicylate hydroxylase, putative"/>
    <property type="match status" value="1"/>
</dbReference>
<evidence type="ECO:0000313" key="9">
    <source>
        <dbReference type="Proteomes" id="UP000215305"/>
    </source>
</evidence>
<dbReference type="Pfam" id="PF01494">
    <property type="entry name" value="FAD_binding_3"/>
    <property type="match status" value="1"/>
</dbReference>
<evidence type="ECO:0000256" key="2">
    <source>
        <dbReference type="ARBA" id="ARBA00012277"/>
    </source>
</evidence>
<dbReference type="Pfam" id="PF02780">
    <property type="entry name" value="Transketolase_C"/>
    <property type="match status" value="1"/>
</dbReference>
<dbReference type="Gene3D" id="3.40.50.920">
    <property type="match status" value="1"/>
</dbReference>
<dbReference type="InterPro" id="IPR033248">
    <property type="entry name" value="Transketolase_C"/>
</dbReference>
<accession>A0A397G7B1</accession>
<dbReference type="GO" id="GO:0009083">
    <property type="term" value="P:branched-chain amino acid catabolic process"/>
    <property type="evidence" value="ECO:0007669"/>
    <property type="project" value="TreeGrafter"/>
</dbReference>
<dbReference type="SUPFAM" id="SSF54373">
    <property type="entry name" value="FAD-linked reductases, C-terminal domain"/>
    <property type="match status" value="1"/>
</dbReference>
<feature type="domain" description="Transketolase-like pyrimidine-binding" evidence="7">
    <location>
        <begin position="525"/>
        <end position="702"/>
    </location>
</feature>
<dbReference type="STRING" id="41047.A0A397G7B1"/>
<dbReference type="InterPro" id="IPR036188">
    <property type="entry name" value="FAD/NAD-bd_sf"/>
</dbReference>
<evidence type="ECO:0000259" key="7">
    <source>
        <dbReference type="SMART" id="SM00861"/>
    </source>
</evidence>
<evidence type="ECO:0000313" key="8">
    <source>
        <dbReference type="EMBL" id="RHZ46905.1"/>
    </source>
</evidence>
<dbReference type="FunFam" id="3.40.50.970:FF:000001">
    <property type="entry name" value="Pyruvate dehydrogenase E1 beta subunit"/>
    <property type="match status" value="1"/>
</dbReference>
<dbReference type="AlphaFoldDB" id="A0A397G7B1"/>
<dbReference type="SMART" id="SM00861">
    <property type="entry name" value="Transket_pyr"/>
    <property type="match status" value="1"/>
</dbReference>
<dbReference type="PANTHER" id="PTHR42980:SF1">
    <property type="entry name" value="2-OXOISOVALERATE DEHYDROGENASE SUBUNIT BETA, MITOCHONDRIAL"/>
    <property type="match status" value="1"/>
</dbReference>
<dbReference type="GO" id="GO:0007584">
    <property type="term" value="P:response to nutrient"/>
    <property type="evidence" value="ECO:0007669"/>
    <property type="project" value="TreeGrafter"/>
</dbReference>
<dbReference type="VEuPathDB" id="FungiDB:CDV56_104580"/>
<dbReference type="SUPFAM" id="SSF51905">
    <property type="entry name" value="FAD/NAD(P)-binding domain"/>
    <property type="match status" value="1"/>
</dbReference>
<proteinExistence type="predicted"/>
<dbReference type="RefSeq" id="XP_026611325.1">
    <property type="nucleotide sequence ID" value="XM_026758199.1"/>
</dbReference>
<dbReference type="GO" id="GO:0044550">
    <property type="term" value="P:secondary metabolite biosynthetic process"/>
    <property type="evidence" value="ECO:0007669"/>
    <property type="project" value="UniProtKB-ARBA"/>
</dbReference>
<dbReference type="InterPro" id="IPR002938">
    <property type="entry name" value="FAD-bd"/>
</dbReference>
<dbReference type="SUPFAM" id="SSF52922">
    <property type="entry name" value="TK C-terminal domain-like"/>
    <property type="match status" value="1"/>
</dbReference>
<dbReference type="CDD" id="cd07036">
    <property type="entry name" value="TPP_PYR_E1-PDHc-beta_like"/>
    <property type="match status" value="1"/>
</dbReference>
<dbReference type="InterPro" id="IPR005475">
    <property type="entry name" value="Transketolase-like_Pyr-bd"/>
</dbReference>
<dbReference type="Gene3D" id="3.50.50.60">
    <property type="entry name" value="FAD/NAD(P)-binding domain"/>
    <property type="match status" value="1"/>
</dbReference>
<dbReference type="Pfam" id="PF02779">
    <property type="entry name" value="Transket_pyr"/>
    <property type="match status" value="1"/>
</dbReference>
<comment type="cofactor">
    <cofactor evidence="1">
        <name>thiamine diphosphate</name>
        <dbReference type="ChEBI" id="CHEBI:58937"/>
    </cofactor>
</comment>
<evidence type="ECO:0000256" key="5">
    <source>
        <dbReference type="ARBA" id="ARBA00023002"/>
    </source>
</evidence>
<name>A0A397G7B1_ASPTH</name>
<dbReference type="GO" id="GO:0071949">
    <property type="term" value="F:FAD binding"/>
    <property type="evidence" value="ECO:0007669"/>
    <property type="project" value="InterPro"/>
</dbReference>
<evidence type="ECO:0000256" key="4">
    <source>
        <dbReference type="ARBA" id="ARBA00022827"/>
    </source>
</evidence>
<dbReference type="PRINTS" id="PR00420">
    <property type="entry name" value="RNGMNOXGNASE"/>
</dbReference>
<organism evidence="8 9">
    <name type="scientific">Aspergillus thermomutatus</name>
    <name type="common">Neosartorya pseudofischeri</name>
    <dbReference type="NCBI Taxonomy" id="41047"/>
    <lineage>
        <taxon>Eukaryota</taxon>
        <taxon>Fungi</taxon>
        <taxon>Dikarya</taxon>
        <taxon>Ascomycota</taxon>
        <taxon>Pezizomycotina</taxon>
        <taxon>Eurotiomycetes</taxon>
        <taxon>Eurotiomycetidae</taxon>
        <taxon>Eurotiales</taxon>
        <taxon>Aspergillaceae</taxon>
        <taxon>Aspergillus</taxon>
        <taxon>Aspergillus subgen. Fumigati</taxon>
    </lineage>
</organism>
<dbReference type="GO" id="GO:0003863">
    <property type="term" value="F:branched-chain 2-oxo acid dehydrogenase activity"/>
    <property type="evidence" value="ECO:0007669"/>
    <property type="project" value="UniProtKB-EC"/>
</dbReference>
<sequence length="848" mass="93820">MASTEKRFTVAIVGGGIGGLTLAAGLLRRNVPVQIYEAAPEFKEVGLGLTIGPAAHRAMPLIDPQIREIYDSLITTHADSPGYERFKQTWFEVVWATGPKSGQILMDLKALPSGQTTVRRADFLDALVGLVPPEIAHFGKRLIKLVESPTEVDLYFEDGTSATADIVVGCDGIRSRVKEFMLPDEYEQAMPRYSGMYGYRAVLDMETMVEAVGDHRARVATMYVGDGAYGISYPIMRAKKVNVGLYILHDQWDNEAWVRPASKEDMRRDLKHMGEYVNRLVEYMPDPSQWAIFEHPHLSTFARSRIAILGDAAHASTPHQGAGAGQAIEDAHVLAELLGDPRVIDARDVIAAFQAYDAVRRPRSQRVVTSSKENAFLLCLRLKGVEDDEEKLRKTFQERLRWLWDIDIQDQAERARQIMLEQMQNRSNWGCSRKVFDFDLSRSLFSIPTFTPAFPPIIRPAMASLRTPVKRLLRQPPCRLYSGAPSSSSRLNLPIDYKSTPLLHHTSSSLSSALDLPGSTTSKSLNLYQAINSALRTALATDNRVMLFGEDVAFGGVFRCSMDLQTEFGSERVFNTPLTEQGIVGFAIGAAAQGMKPVAEIQFADYVFPAFDQIMNEAAKFRYREGNTGVNVGGMVVRMPCGAVGHGALYHTQSPESLFAHVPGVQVVIPRSPSQAKGLLLSAIFQSNNPVIFMEPKILYRAAVEHVPNEFYTIPLNKAEVVKPGNDVTVISYGQPMYLCSAAISAIEKAMGASVELIDLRTIYPWDRQTVLDSVKKTGRAIVVHESMINYGVGAEVAATIQDGAFLRLEAPVKRVAGWSTHTGLTFEKLILPDVARIYDAIKQTLEY</sequence>